<evidence type="ECO:0000313" key="2">
    <source>
        <dbReference type="EMBL" id="CAG7733613.1"/>
    </source>
</evidence>
<evidence type="ECO:0000256" key="1">
    <source>
        <dbReference type="SAM" id="Coils"/>
    </source>
</evidence>
<gene>
    <name evidence="2" type="ORF">AFUS01_LOCUS22045</name>
</gene>
<sequence>MSVDHEQLLQDKYRILISKVKEDIQSISSSIQSLEGEKTKIRNKICNSEKMLEDEKENDTTEGYEHLLQKFQQEKRLLAEMNRLLNKFEHSKKRLLKLKKDIRHRVTEQVVKCSLTDILKKES</sequence>
<dbReference type="AlphaFoldDB" id="A0A8J2K5P8"/>
<dbReference type="EMBL" id="CAJVCH010252155">
    <property type="protein sequence ID" value="CAG7733613.1"/>
    <property type="molecule type" value="Genomic_DNA"/>
</dbReference>
<protein>
    <submittedName>
        <fullName evidence="2">Uncharacterized protein</fullName>
    </submittedName>
</protein>
<accession>A0A8J2K5P8</accession>
<organism evidence="2 3">
    <name type="scientific">Allacma fusca</name>
    <dbReference type="NCBI Taxonomy" id="39272"/>
    <lineage>
        <taxon>Eukaryota</taxon>
        <taxon>Metazoa</taxon>
        <taxon>Ecdysozoa</taxon>
        <taxon>Arthropoda</taxon>
        <taxon>Hexapoda</taxon>
        <taxon>Collembola</taxon>
        <taxon>Symphypleona</taxon>
        <taxon>Sminthuridae</taxon>
        <taxon>Allacma</taxon>
    </lineage>
</organism>
<name>A0A8J2K5P8_9HEXA</name>
<evidence type="ECO:0000313" key="3">
    <source>
        <dbReference type="Proteomes" id="UP000708208"/>
    </source>
</evidence>
<proteinExistence type="predicted"/>
<dbReference type="Proteomes" id="UP000708208">
    <property type="component" value="Unassembled WGS sequence"/>
</dbReference>
<keyword evidence="3" id="KW-1185">Reference proteome</keyword>
<feature type="coiled-coil region" evidence="1">
    <location>
        <begin position="64"/>
        <end position="101"/>
    </location>
</feature>
<reference evidence="2" key="1">
    <citation type="submission" date="2021-06" db="EMBL/GenBank/DDBJ databases">
        <authorList>
            <person name="Hodson N. C."/>
            <person name="Mongue J. A."/>
            <person name="Jaron S. K."/>
        </authorList>
    </citation>
    <scope>NUCLEOTIDE SEQUENCE</scope>
</reference>
<keyword evidence="1" id="KW-0175">Coiled coil</keyword>
<comment type="caution">
    <text evidence="2">The sequence shown here is derived from an EMBL/GenBank/DDBJ whole genome shotgun (WGS) entry which is preliminary data.</text>
</comment>